<dbReference type="InterPro" id="IPR016035">
    <property type="entry name" value="Acyl_Trfase/lysoPLipase"/>
</dbReference>
<name>A0A1E3VVX6_9HYPH</name>
<dbReference type="AlphaFoldDB" id="A0A1E3VVX6"/>
<organism evidence="1 2">
    <name type="scientific">Methyloceanibacter superfactus</name>
    <dbReference type="NCBI Taxonomy" id="1774969"/>
    <lineage>
        <taxon>Bacteria</taxon>
        <taxon>Pseudomonadati</taxon>
        <taxon>Pseudomonadota</taxon>
        <taxon>Alphaproteobacteria</taxon>
        <taxon>Hyphomicrobiales</taxon>
        <taxon>Hyphomicrobiaceae</taxon>
        <taxon>Methyloceanibacter</taxon>
    </lineage>
</organism>
<dbReference type="Gene3D" id="3.40.1090.10">
    <property type="entry name" value="Cytosolic phospholipase A2 catalytic domain"/>
    <property type="match status" value="1"/>
</dbReference>
<dbReference type="EMBL" id="LPWF01000025">
    <property type="protein sequence ID" value="ODR97679.1"/>
    <property type="molecule type" value="Genomic_DNA"/>
</dbReference>
<gene>
    <name evidence="1" type="ORF">AUC69_11280</name>
</gene>
<dbReference type="STRING" id="1774969.AUC69_11280"/>
<dbReference type="SUPFAM" id="SSF52151">
    <property type="entry name" value="FabD/lysophospholipase-like"/>
    <property type="match status" value="1"/>
</dbReference>
<comment type="caution">
    <text evidence="1">The sequence shown here is derived from an EMBL/GenBank/DDBJ whole genome shotgun (WGS) entry which is preliminary data.</text>
</comment>
<evidence type="ECO:0000313" key="2">
    <source>
        <dbReference type="Proteomes" id="UP000094472"/>
    </source>
</evidence>
<keyword evidence="2" id="KW-1185">Reference proteome</keyword>
<dbReference type="Proteomes" id="UP000094472">
    <property type="component" value="Unassembled WGS sequence"/>
</dbReference>
<sequence>MAESKPAAKQQTAMKIGLALSGGGFRATLFHLGLIGFLRDAGLLGRITQLASVSGAASWPPI</sequence>
<evidence type="ECO:0008006" key="3">
    <source>
        <dbReference type="Google" id="ProtNLM"/>
    </source>
</evidence>
<proteinExistence type="predicted"/>
<accession>A0A1E3VVX6</accession>
<protein>
    <recommendedName>
        <fullName evidence="3">PNPLA domain-containing protein</fullName>
    </recommendedName>
</protein>
<reference evidence="1 2" key="1">
    <citation type="journal article" date="2016" name="Environ. Microbiol.">
        <title>New Methyloceanibacter diversity from North Sea sediments includes methanotroph containing solely the soluble methane monooxygenase.</title>
        <authorList>
            <person name="Vekeman B."/>
            <person name="Kerckhof F.M."/>
            <person name="Cremers G."/>
            <person name="de Vos P."/>
            <person name="Vandamme P."/>
            <person name="Boon N."/>
            <person name="Op den Camp H.J."/>
            <person name="Heylen K."/>
        </authorList>
    </citation>
    <scope>NUCLEOTIDE SEQUENCE [LARGE SCALE GENOMIC DNA]</scope>
    <source>
        <strain evidence="1 2">R-67175</strain>
    </source>
</reference>
<evidence type="ECO:0000313" key="1">
    <source>
        <dbReference type="EMBL" id="ODR97679.1"/>
    </source>
</evidence>